<dbReference type="EMBL" id="CP058214">
    <property type="protein sequence ID" value="QPC42689.1"/>
    <property type="molecule type" value="Genomic_DNA"/>
</dbReference>
<comment type="subunit">
    <text evidence="7">The complex is probably composed of two ATP-binding proteins, two transmembrane proteins and a solute-binding protein.</text>
</comment>
<protein>
    <recommendedName>
        <fullName evidence="7">Quaternary amine transport ATP-binding protein</fullName>
        <ecNumber evidence="7">7.6.2.9</ecNumber>
    </recommendedName>
</protein>
<name>A0A7S8HBP7_9HYPH</name>
<evidence type="ECO:0000313" key="12">
    <source>
        <dbReference type="Proteomes" id="UP000593594"/>
    </source>
</evidence>
<dbReference type="PROSITE" id="PS50893">
    <property type="entry name" value="ABC_TRANSPORTER_2"/>
    <property type="match status" value="1"/>
</dbReference>
<evidence type="ECO:0000256" key="3">
    <source>
        <dbReference type="ARBA" id="ARBA00022737"/>
    </source>
</evidence>
<dbReference type="InterPro" id="IPR005892">
    <property type="entry name" value="Gly-betaine_transp_ATP-bd"/>
</dbReference>
<accession>A0A7S8HBP7</accession>
<dbReference type="InterPro" id="IPR046342">
    <property type="entry name" value="CBS_dom_sf"/>
</dbReference>
<dbReference type="InterPro" id="IPR003593">
    <property type="entry name" value="AAA+_ATPase"/>
</dbReference>
<organism evidence="11 12">
    <name type="scientific">Kaustia mangrovi</name>
    <dbReference type="NCBI Taxonomy" id="2593653"/>
    <lineage>
        <taxon>Bacteria</taxon>
        <taxon>Pseudomonadati</taxon>
        <taxon>Pseudomonadota</taxon>
        <taxon>Alphaproteobacteria</taxon>
        <taxon>Hyphomicrobiales</taxon>
        <taxon>Parvibaculaceae</taxon>
        <taxon>Kaustia</taxon>
    </lineage>
</organism>
<dbReference type="InterPro" id="IPR017871">
    <property type="entry name" value="ABC_transporter-like_CS"/>
</dbReference>
<dbReference type="Gene3D" id="3.40.50.300">
    <property type="entry name" value="P-loop containing nucleotide triphosphate hydrolases"/>
    <property type="match status" value="1"/>
</dbReference>
<comment type="subcellular location">
    <subcellularLocation>
        <location evidence="7">Cell inner membrane</location>
        <topology evidence="7">Peripheral membrane protein</topology>
    </subcellularLocation>
</comment>
<dbReference type="PANTHER" id="PTHR43117">
    <property type="entry name" value="OSMOPROTECTANT IMPORT ATP-BINDING PROTEIN OSMV"/>
    <property type="match status" value="1"/>
</dbReference>
<dbReference type="GO" id="GO:0016887">
    <property type="term" value="F:ATP hydrolysis activity"/>
    <property type="evidence" value="ECO:0007669"/>
    <property type="project" value="UniProtKB-UniRule"/>
</dbReference>
<keyword evidence="3" id="KW-0677">Repeat</keyword>
<dbReference type="FunFam" id="3.40.50.300:FF:000425">
    <property type="entry name" value="Probable ABC transporter, ATP-binding subunit"/>
    <property type="match status" value="1"/>
</dbReference>
<dbReference type="KEGG" id="kmn:HW532_08235"/>
<dbReference type="InterPro" id="IPR000644">
    <property type="entry name" value="CBS_dom"/>
</dbReference>
<sequence length="394" mass="43769">MITLKNLTKIFDAGGEPVTAVDHVNLEVPAGETAILLGPSGCGKTTTLKMINRIIPKTSGKILIDGEDTDGVNEIELRRNIGYVIQQIGLFPNMTVEENIAVVPDLLGWEKKKSRARAAELLEMVALDPSIFLKRYPKELSGGQQQRVGVARALAADPPVMLMDEPFGAIDPINREVIQDEFLKLQQEMRKTIMFVSHDIDEAVKMGDRIAIFRAGRLIQYDTPDNVLAHPINEFIADFVGGDRTLKRLRLVRVYEAMDAEPPKIVPEDDIRKAVKLMEDHEHQNAVVVGPRGRPRGYVHYNDVKDASGAVKEHWAGYPKTVSIDADLRTAVSEMFTHNVTWLACVDDDGRFRGYITQRQITHHLGATYTDRSELPDPNVPPPGTPVAQAEEAS</sequence>
<evidence type="ECO:0000256" key="6">
    <source>
        <dbReference type="PROSITE-ProRule" id="PRU00703"/>
    </source>
</evidence>
<keyword evidence="7" id="KW-1003">Cell membrane</keyword>
<evidence type="ECO:0000256" key="4">
    <source>
        <dbReference type="ARBA" id="ARBA00022741"/>
    </source>
</evidence>
<evidence type="ECO:0000256" key="7">
    <source>
        <dbReference type="RuleBase" id="RU369116"/>
    </source>
</evidence>
<gene>
    <name evidence="11" type="ORF">HW532_08235</name>
</gene>
<evidence type="ECO:0000256" key="1">
    <source>
        <dbReference type="ARBA" id="ARBA00005417"/>
    </source>
</evidence>
<dbReference type="SUPFAM" id="SSF52540">
    <property type="entry name" value="P-loop containing nucleoside triphosphate hydrolases"/>
    <property type="match status" value="1"/>
</dbReference>
<keyword evidence="12" id="KW-1185">Reference proteome</keyword>
<dbReference type="GO" id="GO:0006865">
    <property type="term" value="P:amino acid transport"/>
    <property type="evidence" value="ECO:0007669"/>
    <property type="project" value="UniProtKB-UniRule"/>
</dbReference>
<dbReference type="GO" id="GO:0005524">
    <property type="term" value="F:ATP binding"/>
    <property type="evidence" value="ECO:0007669"/>
    <property type="project" value="UniProtKB-UniRule"/>
</dbReference>
<proteinExistence type="inferred from homology"/>
<dbReference type="PROSITE" id="PS51371">
    <property type="entry name" value="CBS"/>
    <property type="match status" value="1"/>
</dbReference>
<reference evidence="11 12" key="1">
    <citation type="submission" date="2020-06" db="EMBL/GenBank/DDBJ databases">
        <title>Genome sequence of 2 isolates from Red Sea Mangroves.</title>
        <authorList>
            <person name="Sefrji F."/>
            <person name="Michoud G."/>
            <person name="Merlino G."/>
            <person name="Daffonchio D."/>
        </authorList>
    </citation>
    <scope>NUCLEOTIDE SEQUENCE [LARGE SCALE GENOMIC DNA]</scope>
    <source>
        <strain evidence="11 12">R1DC25</strain>
    </source>
</reference>
<dbReference type="GO" id="GO:0005886">
    <property type="term" value="C:plasma membrane"/>
    <property type="evidence" value="ECO:0007669"/>
    <property type="project" value="UniProtKB-SubCell"/>
</dbReference>
<dbReference type="SMART" id="SM00382">
    <property type="entry name" value="AAA"/>
    <property type="match status" value="1"/>
</dbReference>
<evidence type="ECO:0000256" key="8">
    <source>
        <dbReference type="SAM" id="MobiDB-lite"/>
    </source>
</evidence>
<evidence type="ECO:0000256" key="2">
    <source>
        <dbReference type="ARBA" id="ARBA00022448"/>
    </source>
</evidence>
<evidence type="ECO:0000256" key="5">
    <source>
        <dbReference type="ARBA" id="ARBA00022840"/>
    </source>
</evidence>
<dbReference type="GO" id="GO:0015418">
    <property type="term" value="F:ABC-type quaternary ammonium compound transporting activity"/>
    <property type="evidence" value="ECO:0007669"/>
    <property type="project" value="UniProtKB-EC"/>
</dbReference>
<evidence type="ECO:0000313" key="11">
    <source>
        <dbReference type="EMBL" id="QPC42689.1"/>
    </source>
</evidence>
<keyword evidence="7" id="KW-0472">Membrane</keyword>
<evidence type="ECO:0000259" key="10">
    <source>
        <dbReference type="PROSITE" id="PS51371"/>
    </source>
</evidence>
<dbReference type="RefSeq" id="WP_213163926.1">
    <property type="nucleotide sequence ID" value="NZ_CP058214.1"/>
</dbReference>
<keyword evidence="7" id="KW-0997">Cell inner membrane</keyword>
<dbReference type="InterPro" id="IPR003439">
    <property type="entry name" value="ABC_transporter-like_ATP-bd"/>
</dbReference>
<comment type="similarity">
    <text evidence="1 7">Belongs to the ABC transporter superfamily.</text>
</comment>
<dbReference type="AlphaFoldDB" id="A0A7S8HBP7"/>
<dbReference type="PROSITE" id="PS00211">
    <property type="entry name" value="ABC_TRANSPORTER_1"/>
    <property type="match status" value="1"/>
</dbReference>
<dbReference type="NCBIfam" id="TIGR01186">
    <property type="entry name" value="proV"/>
    <property type="match status" value="1"/>
</dbReference>
<dbReference type="Proteomes" id="UP000593594">
    <property type="component" value="Chromosome"/>
</dbReference>
<feature type="domain" description="ABC transporter" evidence="9">
    <location>
        <begin position="2"/>
        <end position="240"/>
    </location>
</feature>
<dbReference type="GO" id="GO:0031460">
    <property type="term" value="P:glycine betaine transport"/>
    <property type="evidence" value="ECO:0007669"/>
    <property type="project" value="InterPro"/>
</dbReference>
<keyword evidence="6" id="KW-0129">CBS domain</keyword>
<keyword evidence="2 7" id="KW-0813">Transport</keyword>
<dbReference type="SMART" id="SM00116">
    <property type="entry name" value="CBS"/>
    <property type="match status" value="2"/>
</dbReference>
<comment type="catalytic activity">
    <reaction evidence="7">
        <text>a quaternary ammonium(out) + ATP + H2O = a quaternary ammonium(in) + ADP + phosphate + H(+)</text>
        <dbReference type="Rhea" id="RHEA:11036"/>
        <dbReference type="ChEBI" id="CHEBI:15377"/>
        <dbReference type="ChEBI" id="CHEBI:15378"/>
        <dbReference type="ChEBI" id="CHEBI:30616"/>
        <dbReference type="ChEBI" id="CHEBI:35267"/>
        <dbReference type="ChEBI" id="CHEBI:43474"/>
        <dbReference type="ChEBI" id="CHEBI:456216"/>
    </reaction>
</comment>
<dbReference type="EC" id="7.6.2.9" evidence="7"/>
<dbReference type="InterPro" id="IPR027417">
    <property type="entry name" value="P-loop_NTPase"/>
</dbReference>
<dbReference type="Pfam" id="PF00005">
    <property type="entry name" value="ABC_tran"/>
    <property type="match status" value="1"/>
</dbReference>
<keyword evidence="5 7" id="KW-0067">ATP-binding</keyword>
<feature type="region of interest" description="Disordered" evidence="8">
    <location>
        <begin position="370"/>
        <end position="394"/>
    </location>
</feature>
<dbReference type="Pfam" id="PF00571">
    <property type="entry name" value="CBS"/>
    <property type="match status" value="2"/>
</dbReference>
<dbReference type="SUPFAM" id="SSF54631">
    <property type="entry name" value="CBS-domain pair"/>
    <property type="match status" value="1"/>
</dbReference>
<dbReference type="Gene3D" id="3.10.580.10">
    <property type="entry name" value="CBS-domain"/>
    <property type="match status" value="1"/>
</dbReference>
<dbReference type="PANTHER" id="PTHR43117:SF4">
    <property type="entry name" value="OSMOPROTECTANT IMPORT ATP-BINDING PROTEIN OSMV"/>
    <property type="match status" value="1"/>
</dbReference>
<feature type="domain" description="CBS" evidence="10">
    <location>
        <begin position="258"/>
        <end position="317"/>
    </location>
</feature>
<keyword evidence="4 7" id="KW-0547">Nucleotide-binding</keyword>
<evidence type="ECO:0000259" key="9">
    <source>
        <dbReference type="PROSITE" id="PS50893"/>
    </source>
</evidence>